<evidence type="ECO:0000259" key="2">
    <source>
        <dbReference type="PROSITE" id="PS50995"/>
    </source>
</evidence>
<dbReference type="InterPro" id="IPR016181">
    <property type="entry name" value="Acyl_CoA_acyltransferase"/>
</dbReference>
<gene>
    <name evidence="4" type="ORF">EV668_0637</name>
</gene>
<feature type="domain" description="N-acetyltransferase" evidence="3">
    <location>
        <begin position="152"/>
        <end position="313"/>
    </location>
</feature>
<dbReference type="Gene3D" id="3.40.630.30">
    <property type="match status" value="1"/>
</dbReference>
<comment type="caution">
    <text evidence="4">The sequence shown here is derived from an EMBL/GenBank/DDBJ whole genome shotgun (WGS) entry which is preliminary data.</text>
</comment>
<dbReference type="AlphaFoldDB" id="A0A4R7C916"/>
<dbReference type="GO" id="GO:0008080">
    <property type="term" value="F:N-acetyltransferase activity"/>
    <property type="evidence" value="ECO:0007669"/>
    <property type="project" value="InterPro"/>
</dbReference>
<dbReference type="PROSITE" id="PS50995">
    <property type="entry name" value="HTH_MARR_2"/>
    <property type="match status" value="1"/>
</dbReference>
<evidence type="ECO:0000313" key="4">
    <source>
        <dbReference type="EMBL" id="TDR93376.1"/>
    </source>
</evidence>
<name>A0A4R7C916_9HYPH</name>
<feature type="domain" description="HTH marR-type" evidence="2">
    <location>
        <begin position="1"/>
        <end position="137"/>
    </location>
</feature>
<dbReference type="SUPFAM" id="SSF46785">
    <property type="entry name" value="Winged helix' DNA-binding domain"/>
    <property type="match status" value="1"/>
</dbReference>
<dbReference type="CDD" id="cd04301">
    <property type="entry name" value="NAT_SF"/>
    <property type="match status" value="1"/>
</dbReference>
<evidence type="ECO:0000256" key="1">
    <source>
        <dbReference type="ARBA" id="ARBA00022679"/>
    </source>
</evidence>
<dbReference type="EMBL" id="SNZR01000011">
    <property type="protein sequence ID" value="TDR93376.1"/>
    <property type="molecule type" value="Genomic_DNA"/>
</dbReference>
<dbReference type="Pfam" id="PF00583">
    <property type="entry name" value="Acetyltransf_1"/>
    <property type="match status" value="1"/>
</dbReference>
<accession>A0A4R7C916</accession>
<evidence type="ECO:0000259" key="3">
    <source>
        <dbReference type="PROSITE" id="PS51186"/>
    </source>
</evidence>
<reference evidence="4 5" key="1">
    <citation type="submission" date="2019-03" db="EMBL/GenBank/DDBJ databases">
        <title>Genomic Encyclopedia of Type Strains, Phase IV (KMG-IV): sequencing the most valuable type-strain genomes for metagenomic binning, comparative biology and taxonomic classification.</title>
        <authorList>
            <person name="Goeker M."/>
        </authorList>
    </citation>
    <scope>NUCLEOTIDE SEQUENCE [LARGE SCALE GENOMIC DNA]</scope>
    <source>
        <strain evidence="4 5">DSM 25903</strain>
    </source>
</reference>
<dbReference type="RefSeq" id="WP_133768383.1">
    <property type="nucleotide sequence ID" value="NZ_SNZR01000011.1"/>
</dbReference>
<protein>
    <submittedName>
        <fullName evidence="4">MarR family transcriptional regulator with acetyltransferase activity</fullName>
    </submittedName>
</protein>
<dbReference type="InterPro" id="IPR036390">
    <property type="entry name" value="WH_DNA-bd_sf"/>
</dbReference>
<dbReference type="SUPFAM" id="SSF55729">
    <property type="entry name" value="Acyl-CoA N-acyltransferases (Nat)"/>
    <property type="match status" value="1"/>
</dbReference>
<dbReference type="Proteomes" id="UP000295122">
    <property type="component" value="Unassembled WGS sequence"/>
</dbReference>
<organism evidence="4 5">
    <name type="scientific">Enterovirga rhinocerotis</name>
    <dbReference type="NCBI Taxonomy" id="1339210"/>
    <lineage>
        <taxon>Bacteria</taxon>
        <taxon>Pseudomonadati</taxon>
        <taxon>Pseudomonadota</taxon>
        <taxon>Alphaproteobacteria</taxon>
        <taxon>Hyphomicrobiales</taxon>
        <taxon>Methylobacteriaceae</taxon>
        <taxon>Enterovirga</taxon>
    </lineage>
</organism>
<evidence type="ECO:0000313" key="5">
    <source>
        <dbReference type="Proteomes" id="UP000295122"/>
    </source>
</evidence>
<dbReference type="InterPro" id="IPR000835">
    <property type="entry name" value="HTH_MarR-typ"/>
</dbReference>
<keyword evidence="5" id="KW-1185">Reference proteome</keyword>
<proteinExistence type="predicted"/>
<dbReference type="PANTHER" id="PTHR13947:SF37">
    <property type="entry name" value="LD18367P"/>
    <property type="match status" value="1"/>
</dbReference>
<sequence length="315" mass="35187">MPADAIAAARRFTRFYTRLTELLDEVFLASRFSLSEGRVLYELSARGTCSASNLSRDLGLDPGYLSRILKRFEAEGLLARDIAPDDGRRSALTLTASGREAFAPLDRLSQEQWGGRLRALGPRERSDLVAAMSRIEGLLSESGRRHEEPAGIALRPHKTGDLGWVAHRQGLLYAREYGFDASFEALVAEILIGFERTHDPARERAWIAERDGDILGSVYCMRESDEVAKLRLLYVEPAARGSGLGSRLVGECIAFARARGYRTLTLWTNAGLDAALHIYRKAGFTLIDEEPHRSFGRDLVGQNWSLELQPPRRQR</sequence>
<dbReference type="InterPro" id="IPR000182">
    <property type="entry name" value="GNAT_dom"/>
</dbReference>
<keyword evidence="1 4" id="KW-0808">Transferase</keyword>
<dbReference type="InterPro" id="IPR050769">
    <property type="entry name" value="NAT_camello-type"/>
</dbReference>
<dbReference type="InterPro" id="IPR036388">
    <property type="entry name" value="WH-like_DNA-bd_sf"/>
</dbReference>
<dbReference type="GO" id="GO:0003700">
    <property type="term" value="F:DNA-binding transcription factor activity"/>
    <property type="evidence" value="ECO:0007669"/>
    <property type="project" value="InterPro"/>
</dbReference>
<dbReference type="SMART" id="SM00347">
    <property type="entry name" value="HTH_MARR"/>
    <property type="match status" value="1"/>
</dbReference>
<dbReference type="OrthoDB" id="273614at2"/>
<dbReference type="PROSITE" id="PS51186">
    <property type="entry name" value="GNAT"/>
    <property type="match status" value="1"/>
</dbReference>
<dbReference type="Pfam" id="PF01047">
    <property type="entry name" value="MarR"/>
    <property type="match status" value="1"/>
</dbReference>
<dbReference type="Gene3D" id="1.10.10.10">
    <property type="entry name" value="Winged helix-like DNA-binding domain superfamily/Winged helix DNA-binding domain"/>
    <property type="match status" value="1"/>
</dbReference>
<dbReference type="PANTHER" id="PTHR13947">
    <property type="entry name" value="GNAT FAMILY N-ACETYLTRANSFERASE"/>
    <property type="match status" value="1"/>
</dbReference>